<dbReference type="Proteomes" id="UP000822369">
    <property type="component" value="Chromosome 18"/>
</dbReference>
<dbReference type="OrthoDB" id="538816at2759"/>
<keyword evidence="2" id="KW-0175">Coiled coil</keyword>
<feature type="transmembrane region" description="Helical" evidence="3">
    <location>
        <begin position="42"/>
        <end position="64"/>
    </location>
</feature>
<dbReference type="SMART" id="SM00034">
    <property type="entry name" value="CLECT"/>
    <property type="match status" value="1"/>
</dbReference>
<dbReference type="PANTHER" id="PTHR22803">
    <property type="entry name" value="MANNOSE, PHOSPHOLIPASE, LECTIN RECEPTOR RELATED"/>
    <property type="match status" value="1"/>
</dbReference>
<keyword evidence="3" id="KW-0812">Transmembrane</keyword>
<dbReference type="InterPro" id="IPR016187">
    <property type="entry name" value="CTDL_fold"/>
</dbReference>
<accession>A0A9D3B9R8</accession>
<dbReference type="InterPro" id="IPR050111">
    <property type="entry name" value="C-type_lectin/snaclec_domain"/>
</dbReference>
<dbReference type="InterPro" id="IPR018378">
    <property type="entry name" value="C-type_lectin_CS"/>
</dbReference>
<name>A0A9D3B9R8_NOTFU</name>
<feature type="domain" description="C-type lectin" evidence="4">
    <location>
        <begin position="164"/>
        <end position="288"/>
    </location>
</feature>
<sequence>MSSEGRIYQDLTTEEVSHSHPQILGQGPFATRGGFPVQHHRLVILGLGLLNAALLIAAAVIGIYCAKATDLQISSQAATPLILEMKFLRNHTDIIRAKAEAEAALAKERAGYVQMKLEVKQKGIITDNLMKTIETLQAEKTNLQSNKTVLEENCDRCPPGWQILKNSCYFFSENQALSKKNWFDSRADCISKGGDLLVINNMEEQILVNDNFRRLDRVSIIWWLNGFWIGLTDLQHQGKWVWINNVTEESPTFWRRGQPNIIGAQSGNCTAFLPASTLNAWYNANCQQYRMNWVCEMEPRNR</sequence>
<comment type="caution">
    <text evidence="5">The sequence shown here is derived from an EMBL/GenBank/DDBJ whole genome shotgun (WGS) entry which is preliminary data.</text>
</comment>
<dbReference type="Gene3D" id="3.10.100.10">
    <property type="entry name" value="Mannose-Binding Protein A, subunit A"/>
    <property type="match status" value="1"/>
</dbReference>
<keyword evidence="3" id="KW-0472">Membrane</keyword>
<dbReference type="EMBL" id="JAAVVJ010000018">
    <property type="protein sequence ID" value="KAF7201907.1"/>
    <property type="molecule type" value="Genomic_DNA"/>
</dbReference>
<gene>
    <name evidence="5" type="ORF">G4P62_015563</name>
</gene>
<feature type="coiled-coil region" evidence="2">
    <location>
        <begin position="126"/>
        <end position="153"/>
    </location>
</feature>
<dbReference type="KEGG" id="nfu:107392393"/>
<evidence type="ECO:0000313" key="6">
    <source>
        <dbReference type="Proteomes" id="UP000822369"/>
    </source>
</evidence>
<evidence type="ECO:0000256" key="3">
    <source>
        <dbReference type="SAM" id="Phobius"/>
    </source>
</evidence>
<dbReference type="InterPro" id="IPR001304">
    <property type="entry name" value="C-type_lectin-like"/>
</dbReference>
<dbReference type="PROSITE" id="PS50041">
    <property type="entry name" value="C_TYPE_LECTIN_2"/>
    <property type="match status" value="1"/>
</dbReference>
<evidence type="ECO:0000256" key="1">
    <source>
        <dbReference type="ARBA" id="ARBA00023157"/>
    </source>
</evidence>
<dbReference type="OMA" id="WMNGFWI"/>
<dbReference type="InterPro" id="IPR016186">
    <property type="entry name" value="C-type_lectin-like/link_sf"/>
</dbReference>
<keyword evidence="1" id="KW-1015">Disulfide bond</keyword>
<keyword evidence="3" id="KW-1133">Transmembrane helix</keyword>
<reference evidence="5" key="1">
    <citation type="submission" date="2020-03" db="EMBL/GenBank/DDBJ databases">
        <title>Intra-Species Differences in Population Size shape Life History and Genome Evolution.</title>
        <authorList>
            <person name="Willemsen D."/>
            <person name="Cui R."/>
            <person name="Valenzano D.R."/>
        </authorList>
    </citation>
    <scope>NUCLEOTIDE SEQUENCE</scope>
    <source>
        <strain evidence="5">GRZ</strain>
        <tissue evidence="5">Whole</tissue>
    </source>
</reference>
<proteinExistence type="predicted"/>
<evidence type="ECO:0000259" key="4">
    <source>
        <dbReference type="PROSITE" id="PS50041"/>
    </source>
</evidence>
<protein>
    <submittedName>
        <fullName evidence="5">CD209 antigen-like protein E</fullName>
    </submittedName>
</protein>
<dbReference type="Pfam" id="PF00059">
    <property type="entry name" value="Lectin_C"/>
    <property type="match status" value="1"/>
</dbReference>
<evidence type="ECO:0000256" key="2">
    <source>
        <dbReference type="SAM" id="Coils"/>
    </source>
</evidence>
<dbReference type="AlphaFoldDB" id="A0A9D3B9R8"/>
<organism evidence="5 6">
    <name type="scientific">Nothobranchius furzeri</name>
    <name type="common">Turquoise killifish</name>
    <dbReference type="NCBI Taxonomy" id="105023"/>
    <lineage>
        <taxon>Eukaryota</taxon>
        <taxon>Metazoa</taxon>
        <taxon>Chordata</taxon>
        <taxon>Craniata</taxon>
        <taxon>Vertebrata</taxon>
        <taxon>Euteleostomi</taxon>
        <taxon>Actinopterygii</taxon>
        <taxon>Neopterygii</taxon>
        <taxon>Teleostei</taxon>
        <taxon>Neoteleostei</taxon>
        <taxon>Acanthomorphata</taxon>
        <taxon>Ovalentaria</taxon>
        <taxon>Atherinomorphae</taxon>
        <taxon>Cyprinodontiformes</taxon>
        <taxon>Nothobranchiidae</taxon>
        <taxon>Nothobranchius</taxon>
    </lineage>
</organism>
<dbReference type="SUPFAM" id="SSF56436">
    <property type="entry name" value="C-type lectin-like"/>
    <property type="match status" value="1"/>
</dbReference>
<evidence type="ECO:0000313" key="5">
    <source>
        <dbReference type="EMBL" id="KAF7201907.1"/>
    </source>
</evidence>
<dbReference type="PROSITE" id="PS00615">
    <property type="entry name" value="C_TYPE_LECTIN_1"/>
    <property type="match status" value="1"/>
</dbReference>